<keyword evidence="4 9" id="KW-0812">Transmembrane</keyword>
<evidence type="ECO:0000256" key="8">
    <source>
        <dbReference type="ARBA" id="ARBA00023136"/>
    </source>
</evidence>
<dbReference type="Pfam" id="PF00005">
    <property type="entry name" value="ABC_tran"/>
    <property type="match status" value="1"/>
</dbReference>
<evidence type="ECO:0000256" key="7">
    <source>
        <dbReference type="ARBA" id="ARBA00022989"/>
    </source>
</evidence>
<dbReference type="InterPro" id="IPR050352">
    <property type="entry name" value="ABCG_transporters"/>
</dbReference>
<keyword evidence="12" id="KW-1185">Reference proteome</keyword>
<dbReference type="CDD" id="cd03213">
    <property type="entry name" value="ABCG_EPDR"/>
    <property type="match status" value="1"/>
</dbReference>
<evidence type="ECO:0000313" key="12">
    <source>
        <dbReference type="Proteomes" id="UP000247409"/>
    </source>
</evidence>
<dbReference type="InterPro" id="IPR013525">
    <property type="entry name" value="ABC2_TM"/>
</dbReference>
<protein>
    <recommendedName>
        <fullName evidence="2">Probable ATP-dependent transporter ycf16</fullName>
    </recommendedName>
</protein>
<feature type="domain" description="ABC transporter" evidence="10">
    <location>
        <begin position="19"/>
        <end position="273"/>
    </location>
</feature>
<dbReference type="InterPro" id="IPR027417">
    <property type="entry name" value="P-loop_NTPase"/>
</dbReference>
<sequence length="709" mass="79396">MHPNPTTSMEVPRPPPVDVSFSDLSYHIPQKQSVASRLRLASPEPSKQILHSIAAYVGAAQSLAILGPSGSGKTTLLSLLAGRCDYPASSGTVLFGGKQRVARTKRRIGYVMQDDVFFSKLTVKETLDFTASIRIPHLSRAQRDQIVNSVLRKLRLSKCKDTIIGDQQFAKGISGGERKRLNIANELLHNPSLLLADECTSGLDSSSAYTVISLLRDLCLDGRTVITTIHQPSSQIFALFDNIMVLAAGHVAYFGTADRLVSYFESVGFRFPTHSYNPADFVLELVIDEVPPEEEVTDQAVEPTPPSSQQRVIDAWKHHGTPLLEDTISQSRALAKKRTTLLSYVALPITSSDSQSNESADQSSSSDMKQLMMHDHPEAPKNFPARMRRAVVKRYHDITMRHAAHNAPDKYPTSWFTQVRVLAMRALRQKRGNVIEPMYVVHVTLITIVVSLFWLRMEPIESRIEDRLGALSFVCIFFAFFSTFNAMFAFPAEKQVLNKDRASGAYRLSAYYFAKSMMETPVDMITPIFFSAIIYWTIGLNPNFVPFLLFTIILVLDVLVGQSIGLLVSALFMEVRQSQVLGSMWILSSMLISGYYIDPNNTPDVVKPLRYMSFLKYAFEAMVRTEMLPPRSFECVPAGEVSTIYSNNGVDCPIRKDALLRGAQLEDTLPIGWNIVILMVWIVLLRLAGYFALKLLHTNHKPKRARKHL</sequence>
<evidence type="ECO:0000256" key="4">
    <source>
        <dbReference type="ARBA" id="ARBA00022692"/>
    </source>
</evidence>
<gene>
    <name evidence="11" type="ORF">BWQ96_09549</name>
</gene>
<accession>A0A2V3IF56</accession>
<dbReference type="GO" id="GO:0005524">
    <property type="term" value="F:ATP binding"/>
    <property type="evidence" value="ECO:0007669"/>
    <property type="project" value="UniProtKB-KW"/>
</dbReference>
<dbReference type="Gene3D" id="3.40.50.300">
    <property type="entry name" value="P-loop containing nucleotide triphosphate hydrolases"/>
    <property type="match status" value="1"/>
</dbReference>
<evidence type="ECO:0000259" key="10">
    <source>
        <dbReference type="PROSITE" id="PS50893"/>
    </source>
</evidence>
<dbReference type="SUPFAM" id="SSF52540">
    <property type="entry name" value="P-loop containing nucleoside triphosphate hydrolases"/>
    <property type="match status" value="1"/>
</dbReference>
<proteinExistence type="predicted"/>
<feature type="transmembrane region" description="Helical" evidence="9">
    <location>
        <begin position="434"/>
        <end position="456"/>
    </location>
</feature>
<dbReference type="Proteomes" id="UP000247409">
    <property type="component" value="Unassembled WGS sequence"/>
</dbReference>
<organism evidence="11 12">
    <name type="scientific">Gracilariopsis chorda</name>
    <dbReference type="NCBI Taxonomy" id="448386"/>
    <lineage>
        <taxon>Eukaryota</taxon>
        <taxon>Rhodophyta</taxon>
        <taxon>Florideophyceae</taxon>
        <taxon>Rhodymeniophycidae</taxon>
        <taxon>Gracilariales</taxon>
        <taxon>Gracilariaceae</taxon>
        <taxon>Gracilariopsis</taxon>
    </lineage>
</organism>
<dbReference type="InterPro" id="IPR003439">
    <property type="entry name" value="ABC_transporter-like_ATP-bd"/>
</dbReference>
<evidence type="ECO:0000256" key="5">
    <source>
        <dbReference type="ARBA" id="ARBA00022741"/>
    </source>
</evidence>
<comment type="subcellular location">
    <subcellularLocation>
        <location evidence="1">Membrane</location>
        <topology evidence="1">Multi-pass membrane protein</topology>
    </subcellularLocation>
</comment>
<keyword evidence="8 9" id="KW-0472">Membrane</keyword>
<dbReference type="GO" id="GO:0140359">
    <property type="term" value="F:ABC-type transporter activity"/>
    <property type="evidence" value="ECO:0007669"/>
    <property type="project" value="InterPro"/>
</dbReference>
<dbReference type="PANTHER" id="PTHR48041">
    <property type="entry name" value="ABC TRANSPORTER G FAMILY MEMBER 28"/>
    <property type="match status" value="1"/>
</dbReference>
<evidence type="ECO:0000256" key="2">
    <source>
        <dbReference type="ARBA" id="ARBA00014334"/>
    </source>
</evidence>
<dbReference type="PROSITE" id="PS00211">
    <property type="entry name" value="ABC_TRANSPORTER_1"/>
    <property type="match status" value="1"/>
</dbReference>
<dbReference type="InterPro" id="IPR017871">
    <property type="entry name" value="ABC_transporter-like_CS"/>
</dbReference>
<reference evidence="11 12" key="1">
    <citation type="journal article" date="2018" name="Mol. Biol. Evol.">
        <title>Analysis of the draft genome of the red seaweed Gracilariopsis chorda provides insights into genome size evolution in Rhodophyta.</title>
        <authorList>
            <person name="Lee J."/>
            <person name="Yang E.C."/>
            <person name="Graf L."/>
            <person name="Yang J.H."/>
            <person name="Qiu H."/>
            <person name="Zel Zion U."/>
            <person name="Chan C.X."/>
            <person name="Stephens T.G."/>
            <person name="Weber A.P.M."/>
            <person name="Boo G.H."/>
            <person name="Boo S.M."/>
            <person name="Kim K.M."/>
            <person name="Shin Y."/>
            <person name="Jung M."/>
            <person name="Lee S.J."/>
            <person name="Yim H.S."/>
            <person name="Lee J.H."/>
            <person name="Bhattacharya D."/>
            <person name="Yoon H.S."/>
        </authorList>
    </citation>
    <scope>NUCLEOTIDE SEQUENCE [LARGE SCALE GENOMIC DNA]</scope>
    <source>
        <strain evidence="11 12">SKKU-2015</strain>
        <tissue evidence="11">Whole body</tissue>
    </source>
</reference>
<evidence type="ECO:0000256" key="1">
    <source>
        <dbReference type="ARBA" id="ARBA00004141"/>
    </source>
</evidence>
<dbReference type="SMART" id="SM00382">
    <property type="entry name" value="AAA"/>
    <property type="match status" value="1"/>
</dbReference>
<dbReference type="OrthoDB" id="66620at2759"/>
<dbReference type="GO" id="GO:0016887">
    <property type="term" value="F:ATP hydrolysis activity"/>
    <property type="evidence" value="ECO:0007669"/>
    <property type="project" value="InterPro"/>
</dbReference>
<evidence type="ECO:0000256" key="3">
    <source>
        <dbReference type="ARBA" id="ARBA00022448"/>
    </source>
</evidence>
<keyword evidence="6" id="KW-0067">ATP-binding</keyword>
<keyword evidence="5" id="KW-0547">Nucleotide-binding</keyword>
<dbReference type="Pfam" id="PF01061">
    <property type="entry name" value="ABC2_membrane"/>
    <property type="match status" value="1"/>
</dbReference>
<dbReference type="GO" id="GO:0016020">
    <property type="term" value="C:membrane"/>
    <property type="evidence" value="ECO:0007669"/>
    <property type="project" value="UniProtKB-SubCell"/>
</dbReference>
<feature type="transmembrane region" description="Helical" evidence="9">
    <location>
        <begin position="580"/>
        <end position="597"/>
    </location>
</feature>
<evidence type="ECO:0000313" key="11">
    <source>
        <dbReference type="EMBL" id="PXF40716.1"/>
    </source>
</evidence>
<dbReference type="STRING" id="448386.A0A2V3IF56"/>
<evidence type="ECO:0000256" key="9">
    <source>
        <dbReference type="SAM" id="Phobius"/>
    </source>
</evidence>
<comment type="caution">
    <text evidence="11">The sequence shown here is derived from an EMBL/GenBank/DDBJ whole genome shotgun (WGS) entry which is preliminary data.</text>
</comment>
<dbReference type="InterPro" id="IPR003593">
    <property type="entry name" value="AAA+_ATPase"/>
</dbReference>
<keyword evidence="7 9" id="KW-1133">Transmembrane helix</keyword>
<feature type="transmembrane region" description="Helical" evidence="9">
    <location>
        <begin position="468"/>
        <end position="490"/>
    </location>
</feature>
<dbReference type="PANTHER" id="PTHR48041:SF139">
    <property type="entry name" value="PROTEIN SCARLET"/>
    <property type="match status" value="1"/>
</dbReference>
<feature type="transmembrane region" description="Helical" evidence="9">
    <location>
        <begin position="544"/>
        <end position="568"/>
    </location>
</feature>
<dbReference type="AlphaFoldDB" id="A0A2V3IF56"/>
<name>A0A2V3IF56_9FLOR</name>
<dbReference type="PROSITE" id="PS50893">
    <property type="entry name" value="ABC_TRANSPORTER_2"/>
    <property type="match status" value="1"/>
</dbReference>
<keyword evidence="3" id="KW-0813">Transport</keyword>
<dbReference type="EMBL" id="NBIV01000263">
    <property type="protein sequence ID" value="PXF40716.1"/>
    <property type="molecule type" value="Genomic_DNA"/>
</dbReference>
<evidence type="ECO:0000256" key="6">
    <source>
        <dbReference type="ARBA" id="ARBA00022840"/>
    </source>
</evidence>
<feature type="transmembrane region" description="Helical" evidence="9">
    <location>
        <begin position="671"/>
        <end position="693"/>
    </location>
</feature>